<dbReference type="GO" id="GO:0005524">
    <property type="term" value="F:ATP binding"/>
    <property type="evidence" value="ECO:0007669"/>
    <property type="project" value="UniProtKB-KW"/>
</dbReference>
<evidence type="ECO:0000256" key="16">
    <source>
        <dbReference type="ARBA" id="ARBA00029709"/>
    </source>
</evidence>
<dbReference type="InterPro" id="IPR014013">
    <property type="entry name" value="Helic_SF1/SF2_ATP-bd_DinG/Rad3"/>
</dbReference>
<comment type="cofactor">
    <cofactor evidence="1">
        <name>[4Fe-4S] cluster</name>
        <dbReference type="ChEBI" id="CHEBI:49883"/>
    </cofactor>
</comment>
<dbReference type="Gene3D" id="3.40.50.300">
    <property type="entry name" value="P-loop containing nucleotide triphosphate hydrolases"/>
    <property type="match status" value="3"/>
</dbReference>
<evidence type="ECO:0000256" key="6">
    <source>
        <dbReference type="ARBA" id="ARBA00022723"/>
    </source>
</evidence>
<evidence type="ECO:0000256" key="17">
    <source>
        <dbReference type="ARBA" id="ARBA00044969"/>
    </source>
</evidence>
<evidence type="ECO:0000256" key="14">
    <source>
        <dbReference type="ARBA" id="ARBA00023242"/>
    </source>
</evidence>
<keyword evidence="11" id="KW-0408">Iron</keyword>
<keyword evidence="25" id="KW-1185">Reference proteome</keyword>
<comment type="caution">
    <text evidence="24">The sequence shown here is derived from an EMBL/GenBank/DDBJ whole genome shotgun (WGS) entry which is preliminary data.</text>
</comment>
<dbReference type="GO" id="GO:0034085">
    <property type="term" value="P:establishment of sister chromatid cohesion"/>
    <property type="evidence" value="ECO:0007669"/>
    <property type="project" value="TreeGrafter"/>
</dbReference>
<dbReference type="RefSeq" id="XP_027618383.1">
    <property type="nucleotide sequence ID" value="XM_027762582.1"/>
</dbReference>
<keyword evidence="8" id="KW-0378">Hydrolase</keyword>
<dbReference type="STRING" id="139825.A0A401GZ90"/>
<dbReference type="PANTHER" id="PTHR11472:SF41">
    <property type="entry name" value="ATP-DEPENDENT DNA HELICASE DDX11-RELATED"/>
    <property type="match status" value="1"/>
</dbReference>
<dbReference type="AlphaFoldDB" id="A0A401GZ90"/>
<dbReference type="OrthoDB" id="267079at2759"/>
<comment type="subcellular location">
    <subcellularLocation>
        <location evidence="2">Nucleus</location>
    </subcellularLocation>
</comment>
<evidence type="ECO:0000256" key="13">
    <source>
        <dbReference type="ARBA" id="ARBA00023235"/>
    </source>
</evidence>
<evidence type="ECO:0000256" key="3">
    <source>
        <dbReference type="ARBA" id="ARBA00008435"/>
    </source>
</evidence>
<dbReference type="PROSITE" id="PS51193">
    <property type="entry name" value="HELICASE_ATP_BIND_2"/>
    <property type="match status" value="1"/>
</dbReference>
<evidence type="ECO:0000256" key="15">
    <source>
        <dbReference type="ARBA" id="ARBA00023306"/>
    </source>
</evidence>
<evidence type="ECO:0000256" key="21">
    <source>
        <dbReference type="ARBA" id="ARBA00048954"/>
    </source>
</evidence>
<evidence type="ECO:0000256" key="11">
    <source>
        <dbReference type="ARBA" id="ARBA00023004"/>
    </source>
</evidence>
<dbReference type="GO" id="GO:0005634">
    <property type="term" value="C:nucleus"/>
    <property type="evidence" value="ECO:0007669"/>
    <property type="project" value="UniProtKB-SubCell"/>
</dbReference>
<dbReference type="GO" id="GO:0006139">
    <property type="term" value="P:nucleobase-containing compound metabolic process"/>
    <property type="evidence" value="ECO:0007669"/>
    <property type="project" value="InterPro"/>
</dbReference>
<dbReference type="InterPro" id="IPR006554">
    <property type="entry name" value="Helicase-like_DEXD_c2"/>
</dbReference>
<dbReference type="InParanoid" id="A0A401GZ90"/>
<dbReference type="FunFam" id="3.40.50.300:FF:001372">
    <property type="entry name" value="ATP-dependent DNA helicase chl1"/>
    <property type="match status" value="1"/>
</dbReference>
<dbReference type="GO" id="GO:0003677">
    <property type="term" value="F:DNA binding"/>
    <property type="evidence" value="ECO:0007669"/>
    <property type="project" value="InterPro"/>
</dbReference>
<name>A0A401GZ90_9APHY</name>
<feature type="domain" description="Helicase ATP-binding" evidence="23">
    <location>
        <begin position="8"/>
        <end position="472"/>
    </location>
</feature>
<dbReference type="InterPro" id="IPR010614">
    <property type="entry name" value="RAD3-like_helicase_DEAD"/>
</dbReference>
<keyword evidence="9 24" id="KW-0347">Helicase</keyword>
<keyword evidence="7" id="KW-0547">Nucleotide-binding</keyword>
<dbReference type="FunCoup" id="A0A401GZ90">
    <property type="interactions" value="696"/>
</dbReference>
<dbReference type="InterPro" id="IPR027417">
    <property type="entry name" value="P-loop_NTPase"/>
</dbReference>
<dbReference type="SMART" id="SM00491">
    <property type="entry name" value="HELICc2"/>
    <property type="match status" value="1"/>
</dbReference>
<dbReference type="InterPro" id="IPR045028">
    <property type="entry name" value="DinG/Rad3-like"/>
</dbReference>
<dbReference type="NCBIfam" id="TIGR00604">
    <property type="entry name" value="rad3"/>
    <property type="match status" value="1"/>
</dbReference>
<dbReference type="GO" id="GO:0016818">
    <property type="term" value="F:hydrolase activity, acting on acid anhydrides, in phosphorus-containing anhydrides"/>
    <property type="evidence" value="ECO:0007669"/>
    <property type="project" value="InterPro"/>
</dbReference>
<comment type="catalytic activity">
    <reaction evidence="21">
        <text>ATP + H2O = ADP + phosphate + H(+)</text>
        <dbReference type="Rhea" id="RHEA:13065"/>
        <dbReference type="ChEBI" id="CHEBI:15377"/>
        <dbReference type="ChEBI" id="CHEBI:15378"/>
        <dbReference type="ChEBI" id="CHEBI:30616"/>
        <dbReference type="ChEBI" id="CHEBI:43474"/>
        <dbReference type="ChEBI" id="CHEBI:456216"/>
        <dbReference type="EC" id="5.6.2.3"/>
    </reaction>
</comment>
<keyword evidence="15" id="KW-0131">Cell cycle</keyword>
<feature type="region of interest" description="Disordered" evidence="22">
    <location>
        <begin position="465"/>
        <end position="486"/>
    </location>
</feature>
<feature type="compositionally biased region" description="Basic and acidic residues" evidence="22">
    <location>
        <begin position="465"/>
        <end position="485"/>
    </location>
</feature>
<gene>
    <name evidence="24" type="ORF">SCP_1101460</name>
</gene>
<accession>A0A401GZ90</accession>
<dbReference type="EMBL" id="BFAD01000011">
    <property type="protein sequence ID" value="GBE87470.1"/>
    <property type="molecule type" value="Genomic_DNA"/>
</dbReference>
<dbReference type="CDD" id="cd18788">
    <property type="entry name" value="SF2_C_XPD"/>
    <property type="match status" value="1"/>
</dbReference>
<evidence type="ECO:0000256" key="7">
    <source>
        <dbReference type="ARBA" id="ARBA00022741"/>
    </source>
</evidence>
<dbReference type="Proteomes" id="UP000287166">
    <property type="component" value="Unassembled WGS sequence"/>
</dbReference>
<evidence type="ECO:0000313" key="25">
    <source>
        <dbReference type="Proteomes" id="UP000287166"/>
    </source>
</evidence>
<sequence length="918" mass="101743">MSLKLTTPEAFPAFPFTPYHIQLDLMRHLYTSIEDRKVSIVESPTGTGKTLSLLCASLTWLRDEQNRARQGQLDALAGDGPDWVLSQTVERRRRELEADELEYAAALAKARKKEAAMRMLANGRVRKRMKLVATEDTSNDVLGDEDAAFLPDSQALSDDNAEQSNISPAVRALMQKLQQGATASTSRHVHDQEPTCTKIYYASRTHSQLAQVLHELRKLQLLLNVSVAVSPGAPQSSLPSIAVGTHTKRPILAVNLEADKDGDSADDISDNSCNVRAVSLGSRKQLCINQSLRGHVGDLDEACRQMLSEKGKKRCGFLPPQDEEIHMLDLRDQILATPKDIEDLLLTGKIAETCPYFGSRRAIPQAQLVLLPYNLLLQKTAREALGINLKDQVVIIDEAHNLISTLLSLSTTCLPLRTLSTARHQLSIYLSRFRTRLATAHALHLARLMGLLDVLTQYAEEWRDMQTPRGGEDRQEPARKTESKHRCSSVEVITSDELLRRLGRKAEGVNLLEVERYLRNSKIARKISAYSLKALEKAAGHDPAKLSKLARLSSNTPPLHAVENFISALTAASDDGRVTFSMVDRQVEIKYQHLNPSTYFQEVIDEARSVVLAGGTMSPISDMTNQLFADLPGERMSTFSCGHIIPPANLQTLVLKRGPRGHEMQFKFEQRSDLQVIAELGQMLVNFASIIPGGMVVFLPSYAFLHTVMIAWEKSGLLVKIAAKKRVFSEPQESGQVETVLREYATEIHDWPQNIACASAEPRSSKAGAMLFAVIGAKLSEGLNFTDDLARAVIIIGLPFANLASPELRERMNYVNRLEQRRSGGGGVGAHVKAPNGAKDAATELYENMCMNAVNQSIGRAIRHRGDWASLVLVDSRYTSPRIRNKLPNWIGKNTIVTDGFGQAMKEMGKFYRSRREG</sequence>
<evidence type="ECO:0000256" key="19">
    <source>
        <dbReference type="ARBA" id="ARBA00045008"/>
    </source>
</evidence>
<evidence type="ECO:0000256" key="5">
    <source>
        <dbReference type="ARBA" id="ARBA00017386"/>
    </source>
</evidence>
<dbReference type="GO" id="GO:0046872">
    <property type="term" value="F:metal ion binding"/>
    <property type="evidence" value="ECO:0007669"/>
    <property type="project" value="UniProtKB-KW"/>
</dbReference>
<comment type="similarity">
    <text evidence="3">Belongs to the DEAD box helicase family. DEAH subfamily. DDX11/CHL1 sub-subfamily.</text>
</comment>
<keyword evidence="12" id="KW-0411">Iron-sulfur</keyword>
<reference evidence="24 25" key="1">
    <citation type="journal article" date="2018" name="Sci. Rep.">
        <title>Genome sequence of the cauliflower mushroom Sparassis crispa (Hanabiratake) and its association with beneficial usage.</title>
        <authorList>
            <person name="Kiyama R."/>
            <person name="Furutani Y."/>
            <person name="Kawaguchi K."/>
            <person name="Nakanishi T."/>
        </authorList>
    </citation>
    <scope>NUCLEOTIDE SEQUENCE [LARGE SCALE GENOMIC DNA]</scope>
</reference>
<keyword evidence="10" id="KW-0067">ATP-binding</keyword>
<evidence type="ECO:0000256" key="10">
    <source>
        <dbReference type="ARBA" id="ARBA00022840"/>
    </source>
</evidence>
<comment type="function">
    <text evidence="20">ATP-dependent DNA helicase important for chromosome transmission and normal cell cycle progression in G(2)/M. May have a role in changing DNA topology to allow the loading of proteins involved in maintaining sister chromatid cohesion in the vicinity of the centromeres. Has a specific role in chromosome segregation during meiosis II.</text>
</comment>
<evidence type="ECO:0000256" key="4">
    <source>
        <dbReference type="ARBA" id="ARBA00016387"/>
    </source>
</evidence>
<organism evidence="24 25">
    <name type="scientific">Sparassis crispa</name>
    <dbReference type="NCBI Taxonomy" id="139825"/>
    <lineage>
        <taxon>Eukaryota</taxon>
        <taxon>Fungi</taxon>
        <taxon>Dikarya</taxon>
        <taxon>Basidiomycota</taxon>
        <taxon>Agaricomycotina</taxon>
        <taxon>Agaricomycetes</taxon>
        <taxon>Polyporales</taxon>
        <taxon>Sparassidaceae</taxon>
        <taxon>Sparassis</taxon>
    </lineage>
</organism>
<dbReference type="InterPro" id="IPR006555">
    <property type="entry name" value="ATP-dep_Helicase_C"/>
</dbReference>
<evidence type="ECO:0000256" key="9">
    <source>
        <dbReference type="ARBA" id="ARBA00022806"/>
    </source>
</evidence>
<proteinExistence type="inferred from homology"/>
<evidence type="ECO:0000256" key="8">
    <source>
        <dbReference type="ARBA" id="ARBA00022801"/>
    </source>
</evidence>
<evidence type="ECO:0000259" key="23">
    <source>
        <dbReference type="PROSITE" id="PS51193"/>
    </source>
</evidence>
<dbReference type="InterPro" id="IPR013020">
    <property type="entry name" value="Rad3/Chl1-like"/>
</dbReference>
<evidence type="ECO:0000256" key="18">
    <source>
        <dbReference type="ARBA" id="ARBA00044998"/>
    </source>
</evidence>
<dbReference type="EC" id="5.6.2.3" evidence="17"/>
<dbReference type="SMART" id="SM00488">
    <property type="entry name" value="DEXDc2"/>
    <property type="match status" value="1"/>
</dbReference>
<dbReference type="Pfam" id="PF13307">
    <property type="entry name" value="Helicase_C_2"/>
    <property type="match status" value="1"/>
</dbReference>
<dbReference type="Pfam" id="PF06733">
    <property type="entry name" value="DEAD_2"/>
    <property type="match status" value="1"/>
</dbReference>
<evidence type="ECO:0000256" key="2">
    <source>
        <dbReference type="ARBA" id="ARBA00004123"/>
    </source>
</evidence>
<keyword evidence="6" id="KW-0479">Metal-binding</keyword>
<evidence type="ECO:0000256" key="22">
    <source>
        <dbReference type="SAM" id="MobiDB-lite"/>
    </source>
</evidence>
<evidence type="ECO:0000256" key="1">
    <source>
        <dbReference type="ARBA" id="ARBA00001966"/>
    </source>
</evidence>
<evidence type="ECO:0000256" key="20">
    <source>
        <dbReference type="ARBA" id="ARBA00045702"/>
    </source>
</evidence>
<keyword evidence="14" id="KW-0539">Nucleus</keyword>
<evidence type="ECO:0000313" key="24">
    <source>
        <dbReference type="EMBL" id="GBE87470.1"/>
    </source>
</evidence>
<keyword evidence="13" id="KW-0413">Isomerase</keyword>
<dbReference type="GeneID" id="38784387"/>
<dbReference type="SUPFAM" id="SSF52540">
    <property type="entry name" value="P-loop containing nucleoside triphosphate hydrolases"/>
    <property type="match status" value="1"/>
</dbReference>
<dbReference type="GO" id="GO:0051536">
    <property type="term" value="F:iron-sulfur cluster binding"/>
    <property type="evidence" value="ECO:0007669"/>
    <property type="project" value="UniProtKB-KW"/>
</dbReference>
<dbReference type="PANTHER" id="PTHR11472">
    <property type="entry name" value="DNA REPAIR DEAD HELICASE RAD3/XP-D SUBFAMILY MEMBER"/>
    <property type="match status" value="1"/>
</dbReference>
<dbReference type="GO" id="GO:0043139">
    <property type="term" value="F:5'-3' DNA helicase activity"/>
    <property type="evidence" value="ECO:0007669"/>
    <property type="project" value="UniProtKB-EC"/>
</dbReference>
<protein>
    <recommendedName>
        <fullName evidence="5">ATP-dependent DNA helicase CHL1</fullName>
        <ecNumber evidence="17">5.6.2.3</ecNumber>
    </recommendedName>
    <alternativeName>
        <fullName evidence="4">ATP-dependent DNA helicase chl1</fullName>
    </alternativeName>
    <alternativeName>
        <fullName evidence="16">Chromosome loss protein 1</fullName>
    </alternativeName>
    <alternativeName>
        <fullName evidence="18 19">DNA 5'-3' helicase CHL1</fullName>
    </alternativeName>
</protein>
<evidence type="ECO:0000256" key="12">
    <source>
        <dbReference type="ARBA" id="ARBA00023014"/>
    </source>
</evidence>